<comment type="caution">
    <text evidence="1">The sequence shown here is derived from an EMBL/GenBank/DDBJ whole genome shotgun (WGS) entry which is preliminary data.</text>
</comment>
<protein>
    <submittedName>
        <fullName evidence="1">Uncharacterized protein</fullName>
    </submittedName>
</protein>
<reference evidence="1 2" key="1">
    <citation type="journal article" date="2011" name="PLoS Pathog.">
        <title>Endophytic Life Strategies Decoded by Genome and Transcriptome Analyses of the Mutualistic Root Symbiont Piriformospora indica.</title>
        <authorList>
            <person name="Zuccaro A."/>
            <person name="Lahrmann U."/>
            <person name="Guldener U."/>
            <person name="Langen G."/>
            <person name="Pfiffi S."/>
            <person name="Biedenkopf D."/>
            <person name="Wong P."/>
            <person name="Samans B."/>
            <person name="Grimm C."/>
            <person name="Basiewicz M."/>
            <person name="Murat C."/>
            <person name="Martin F."/>
            <person name="Kogel K.H."/>
        </authorList>
    </citation>
    <scope>NUCLEOTIDE SEQUENCE [LARGE SCALE GENOMIC DNA]</scope>
    <source>
        <strain evidence="1 2">DSM 11827</strain>
    </source>
</reference>
<dbReference type="HOGENOM" id="CLU_3160203_0_0_1"/>
<proteinExistence type="predicted"/>
<accession>G4U1P8</accession>
<sequence length="48" mass="5263">MTLESVGASIRDSENIYLTTDNTLDGRGAILYLIYPVLLIFKQQTGTG</sequence>
<organism evidence="1 2">
    <name type="scientific">Serendipita indica (strain DSM 11827)</name>
    <name type="common">Root endophyte fungus</name>
    <name type="synonym">Piriformospora indica</name>
    <dbReference type="NCBI Taxonomy" id="1109443"/>
    <lineage>
        <taxon>Eukaryota</taxon>
        <taxon>Fungi</taxon>
        <taxon>Dikarya</taxon>
        <taxon>Basidiomycota</taxon>
        <taxon>Agaricomycotina</taxon>
        <taxon>Agaricomycetes</taxon>
        <taxon>Sebacinales</taxon>
        <taxon>Serendipitaceae</taxon>
        <taxon>Serendipita</taxon>
    </lineage>
</organism>
<keyword evidence="2" id="KW-1185">Reference proteome</keyword>
<gene>
    <name evidence="1" type="ORF">PIIN_11468</name>
</gene>
<evidence type="ECO:0000313" key="2">
    <source>
        <dbReference type="Proteomes" id="UP000007148"/>
    </source>
</evidence>
<dbReference type="EMBL" id="CAFZ01001655">
    <property type="protein sequence ID" value="CCA77491.1"/>
    <property type="molecule type" value="Genomic_DNA"/>
</dbReference>
<dbReference type="AlphaFoldDB" id="G4U1P8"/>
<evidence type="ECO:0000313" key="1">
    <source>
        <dbReference type="EMBL" id="CCA77491.1"/>
    </source>
</evidence>
<name>G4U1P8_SERID</name>
<dbReference type="InParanoid" id="G4U1P8"/>
<dbReference type="Proteomes" id="UP000007148">
    <property type="component" value="Unassembled WGS sequence"/>
</dbReference>